<dbReference type="PROSITE" id="PS50871">
    <property type="entry name" value="C1Q"/>
    <property type="match status" value="1"/>
</dbReference>
<feature type="domain" description="C1q" evidence="4">
    <location>
        <begin position="764"/>
        <end position="891"/>
    </location>
</feature>
<dbReference type="GO" id="GO:0005615">
    <property type="term" value="C:extracellular space"/>
    <property type="evidence" value="ECO:0007669"/>
    <property type="project" value="TreeGrafter"/>
</dbReference>
<dbReference type="OrthoDB" id="823504at2759"/>
<dbReference type="PANTHER" id="PTHR11475:SF63">
    <property type="entry name" value="EOSINOPHIL PEROXIDASE"/>
    <property type="match status" value="1"/>
</dbReference>
<dbReference type="Gene3D" id="2.60.120.40">
    <property type="match status" value="1"/>
</dbReference>
<evidence type="ECO:0000256" key="3">
    <source>
        <dbReference type="SAM" id="SignalP"/>
    </source>
</evidence>
<evidence type="ECO:0000259" key="4">
    <source>
        <dbReference type="PROSITE" id="PS50871"/>
    </source>
</evidence>
<dbReference type="GO" id="GO:0020037">
    <property type="term" value="F:heme binding"/>
    <property type="evidence" value="ECO:0007669"/>
    <property type="project" value="InterPro"/>
</dbReference>
<dbReference type="InterPro" id="IPR019791">
    <property type="entry name" value="Haem_peroxidase_animal"/>
</dbReference>
<feature type="binding site" description="axial binding residue" evidence="1">
    <location>
        <position position="490"/>
    </location>
    <ligand>
        <name>heme b</name>
        <dbReference type="ChEBI" id="CHEBI:60344"/>
    </ligand>
    <ligandPart>
        <name>Fe</name>
        <dbReference type="ChEBI" id="CHEBI:18248"/>
    </ligandPart>
</feature>
<dbReference type="InterPro" id="IPR008983">
    <property type="entry name" value="Tumour_necrosis_fac-like_dom"/>
</dbReference>
<feature type="chain" id="PRO_5047199186" evidence="3">
    <location>
        <begin position="20"/>
        <end position="891"/>
    </location>
</feature>
<feature type="region of interest" description="Disordered" evidence="2">
    <location>
        <begin position="724"/>
        <end position="769"/>
    </location>
</feature>
<dbReference type="PRINTS" id="PR00457">
    <property type="entry name" value="ANPEROXIDASE"/>
</dbReference>
<evidence type="ECO:0000256" key="2">
    <source>
        <dbReference type="SAM" id="MobiDB-lite"/>
    </source>
</evidence>
<keyword evidence="6" id="KW-1185">Reference proteome</keyword>
<dbReference type="AlphaFoldDB" id="A0A8C5C2Q1"/>
<organism evidence="5 6">
    <name type="scientific">Gadus morhua</name>
    <name type="common">Atlantic cod</name>
    <dbReference type="NCBI Taxonomy" id="8049"/>
    <lineage>
        <taxon>Eukaryota</taxon>
        <taxon>Metazoa</taxon>
        <taxon>Chordata</taxon>
        <taxon>Craniata</taxon>
        <taxon>Vertebrata</taxon>
        <taxon>Euteleostomi</taxon>
        <taxon>Actinopterygii</taxon>
        <taxon>Neopterygii</taxon>
        <taxon>Teleostei</taxon>
        <taxon>Neoteleostei</taxon>
        <taxon>Acanthomorphata</taxon>
        <taxon>Zeiogadaria</taxon>
        <taxon>Gadariae</taxon>
        <taxon>Gadiformes</taxon>
        <taxon>Gadoidei</taxon>
        <taxon>Gadidae</taxon>
        <taxon>Gadus</taxon>
    </lineage>
</organism>
<protein>
    <submittedName>
        <fullName evidence="5">Eosinophil peroxidase-like</fullName>
    </submittedName>
</protein>
<dbReference type="Ensembl" id="ENSGMOT00000066804.1">
    <property type="protein sequence ID" value="ENSGMOP00000055036.1"/>
    <property type="gene ID" value="ENSGMOG00000012193.2"/>
</dbReference>
<dbReference type="InterPro" id="IPR001073">
    <property type="entry name" value="C1q_dom"/>
</dbReference>
<proteinExistence type="predicted"/>
<dbReference type="GO" id="GO:0006979">
    <property type="term" value="P:response to oxidative stress"/>
    <property type="evidence" value="ECO:0007669"/>
    <property type="project" value="InterPro"/>
</dbReference>
<dbReference type="Proteomes" id="UP000694546">
    <property type="component" value="Chromosome 6"/>
</dbReference>
<dbReference type="PANTHER" id="PTHR11475">
    <property type="entry name" value="OXIDASE/PEROXIDASE"/>
    <property type="match status" value="1"/>
</dbReference>
<dbReference type="Pfam" id="PF00386">
    <property type="entry name" value="C1q"/>
    <property type="match status" value="1"/>
</dbReference>
<dbReference type="Gene3D" id="1.10.640.10">
    <property type="entry name" value="Haem peroxidase domain superfamily, animal type"/>
    <property type="match status" value="1"/>
</dbReference>
<keyword evidence="3" id="KW-0732">Signal</keyword>
<keyword evidence="1" id="KW-0408">Iron</keyword>
<dbReference type="GeneTree" id="ENSGT00940000156009"/>
<keyword evidence="1" id="KW-0349">Heme</keyword>
<reference evidence="5" key="2">
    <citation type="submission" date="2025-09" db="UniProtKB">
        <authorList>
            <consortium name="Ensembl"/>
        </authorList>
    </citation>
    <scope>IDENTIFICATION</scope>
</reference>
<dbReference type="Pfam" id="PF03098">
    <property type="entry name" value="An_peroxidase"/>
    <property type="match status" value="1"/>
</dbReference>
<name>A0A8C5C2Q1_GADMO</name>
<dbReference type="RefSeq" id="XP_030215181.1">
    <property type="nucleotide sequence ID" value="XM_030359321.1"/>
</dbReference>
<dbReference type="GO" id="GO:0004601">
    <property type="term" value="F:peroxidase activity"/>
    <property type="evidence" value="ECO:0007669"/>
    <property type="project" value="InterPro"/>
</dbReference>
<dbReference type="GeneID" id="115545855"/>
<reference evidence="5" key="1">
    <citation type="submission" date="2025-08" db="UniProtKB">
        <authorList>
            <consortium name="Ensembl"/>
        </authorList>
    </citation>
    <scope>IDENTIFICATION</scope>
</reference>
<accession>A0A8C5C2Q1</accession>
<dbReference type="OMA" id="RYQPMGP"/>
<evidence type="ECO:0000256" key="1">
    <source>
        <dbReference type="PIRSR" id="PIRSR619791-2"/>
    </source>
</evidence>
<evidence type="ECO:0000313" key="6">
    <source>
        <dbReference type="Proteomes" id="UP000694546"/>
    </source>
</evidence>
<dbReference type="GO" id="GO:0046872">
    <property type="term" value="F:metal ion binding"/>
    <property type="evidence" value="ECO:0007669"/>
    <property type="project" value="UniProtKB-KW"/>
</dbReference>
<dbReference type="PROSITE" id="PS50292">
    <property type="entry name" value="PEROXIDASE_3"/>
    <property type="match status" value="1"/>
</dbReference>
<keyword evidence="1" id="KW-0479">Metal-binding</keyword>
<dbReference type="InterPro" id="IPR037120">
    <property type="entry name" value="Haem_peroxidase_sf_animal"/>
</dbReference>
<gene>
    <name evidence="5" type="primary">LOC115545855</name>
</gene>
<dbReference type="InterPro" id="IPR010255">
    <property type="entry name" value="Haem_peroxidase_sf"/>
</dbReference>
<sequence>MYEILCLLTVALVGLQCNASTGDHRVFIENIVKEAMAKVDQDYEYSRRESLSRVRRSRVTPSDILRLLKQPSGLSRSAVRASDYMDHAIQLLQKRSLQEHRVHKRSINATDLIMEEDLKTIADITGCSARLRSPSCKTTPNLERFRTANSECNNKKNSRLGAANIPFTRWLPAKYQDGFSLPAGWDPKVKKNNHLLPLVRKVSNQIFDARTNALTSDPLYTHLVTIFGQWTDHDLTFTPHIPVIRSFNDGIDCAKTCERKEPCFPMVFPENDRRLKNSDSPKCMPFFRSAAACGSGNTGFLFGGRAVRQQLNTLTAYIDSGQVYGSDVSLATKLRDLSSDLGLLRVNAMYNDSGRELLPFTSMTNNMCSSRAAITGETDAQEVPCFIAGDERTNENIALTSLHTLLMREHNRLARALAKLNPHWSGERLYQEARKIMGGYFQVITFRDYLRHIVGPSVIAKRLSTYPGYSEAVDPSISNVFATAAYRFAHLAIQPVIFRLDENFKEHSEFGNVMLHKAFFAPWRIVFEGGVDPILRGLVGQRAKLNTQDNMMNTDLRDRLFKFLDDLALDLAALNLQRGRDHGLPGYNDWRKFCKLSQPRDVDELAAVLNNTELAEALIELYGTPDNIDVFLGGVAEPFVPGGRVGDLFACLISVQFQNIRQGDRLWWENDGVFTGTQRKSMMSASLARIMCDNTGIVEVPERPFEYQPRSGYTKCEKIPSFDLSPWKENEDEEADSTTGKPHDPEYRGPPGPQGPQGPPGPAGSTPAVGFSVRLGESYPKANVPIVFSSVIYNGQDAYDVKKGIFTCVQPGVYEFQFHCTIHGKSGSVDLKRNKELILHSYTTKQSGYLTASGSTLLSLKKGDLVYLIANSGGNGLNKDSYFSGHLLFAV</sequence>
<dbReference type="SUPFAM" id="SSF48113">
    <property type="entry name" value="Heme-dependent peroxidases"/>
    <property type="match status" value="1"/>
</dbReference>
<dbReference type="PRINTS" id="PR00007">
    <property type="entry name" value="COMPLEMNTC1Q"/>
</dbReference>
<dbReference type="SUPFAM" id="SSF49842">
    <property type="entry name" value="TNF-like"/>
    <property type="match status" value="1"/>
</dbReference>
<evidence type="ECO:0000313" key="5">
    <source>
        <dbReference type="Ensembl" id="ENSGMOP00000055036.1"/>
    </source>
</evidence>
<feature type="compositionally biased region" description="Pro residues" evidence="2">
    <location>
        <begin position="748"/>
        <end position="762"/>
    </location>
</feature>
<dbReference type="SMART" id="SM00110">
    <property type="entry name" value="C1Q"/>
    <property type="match status" value="1"/>
</dbReference>
<feature type="signal peptide" evidence="3">
    <location>
        <begin position="1"/>
        <end position="19"/>
    </location>
</feature>